<dbReference type="Pfam" id="PF04294">
    <property type="entry name" value="VanW"/>
    <property type="match status" value="1"/>
</dbReference>
<gene>
    <name evidence="1" type="ORF">ETU09_04590</name>
</gene>
<dbReference type="OrthoDB" id="9797191at2"/>
<name>A0A563DGY2_9FLAO</name>
<dbReference type="RefSeq" id="WP_146261762.1">
    <property type="nucleotide sequence ID" value="NZ_SELG01000031.1"/>
</dbReference>
<comment type="caution">
    <text evidence="1">The sequence shown here is derived from an EMBL/GenBank/DDBJ whole genome shotgun (WGS) entry which is preliminary data.</text>
</comment>
<dbReference type="PANTHER" id="PTHR35788:SF1">
    <property type="entry name" value="EXPORTED PROTEIN"/>
    <property type="match status" value="1"/>
</dbReference>
<dbReference type="PANTHER" id="PTHR35788">
    <property type="entry name" value="EXPORTED PROTEIN-RELATED"/>
    <property type="match status" value="1"/>
</dbReference>
<dbReference type="AlphaFoldDB" id="A0A563DGY2"/>
<sequence>MKEHDANVLAQKHSRYKTFLFYVKTNLLCLKRNFQNKFHRIKKFPVGNQFKNLPVVSISKSDLWTNNEKKEHRILTAGKIHNLRIASRKINGLEIPAGETFSFWKYIGKPLKSRGFVVGREIREGCLLPTIGGGLCQLSNALYDAAIKANFKILERHRHSLVVEGSLAEVDRDATVKWNYIDLRFLSTQSFRIEVEMTSEKLIVTIKSYNKVNNVRRDIEDNNYLKTSIINDCYTCGNQVCILNNPKINIKNISKTTYVIDEYSSEYENYINNYSEDNSTIILPFFKRQKIKNDNKSWTIHKGEVITYSIIEIYQCIKCKFKKGNIFKLSLEKNRGGG</sequence>
<evidence type="ECO:0000313" key="2">
    <source>
        <dbReference type="Proteomes" id="UP000319499"/>
    </source>
</evidence>
<protein>
    <recommendedName>
        <fullName evidence="3">Vancomycin resistance protein</fullName>
    </recommendedName>
</protein>
<dbReference type="Proteomes" id="UP000319499">
    <property type="component" value="Unassembled WGS sequence"/>
</dbReference>
<keyword evidence="2" id="KW-1185">Reference proteome</keyword>
<evidence type="ECO:0008006" key="3">
    <source>
        <dbReference type="Google" id="ProtNLM"/>
    </source>
</evidence>
<accession>A0A563DGY2</accession>
<organism evidence="1 2">
    <name type="scientific">Apibacter muscae</name>
    <dbReference type="NCBI Taxonomy" id="2509004"/>
    <lineage>
        <taxon>Bacteria</taxon>
        <taxon>Pseudomonadati</taxon>
        <taxon>Bacteroidota</taxon>
        <taxon>Flavobacteriia</taxon>
        <taxon>Flavobacteriales</taxon>
        <taxon>Weeksellaceae</taxon>
        <taxon>Apibacter</taxon>
    </lineage>
</organism>
<evidence type="ECO:0000313" key="1">
    <source>
        <dbReference type="EMBL" id="TWP29123.1"/>
    </source>
</evidence>
<dbReference type="InterPro" id="IPR007391">
    <property type="entry name" value="Vancomycin_resist_VanW"/>
</dbReference>
<proteinExistence type="predicted"/>
<dbReference type="EMBL" id="SELH01000016">
    <property type="protein sequence ID" value="TWP29123.1"/>
    <property type="molecule type" value="Genomic_DNA"/>
</dbReference>
<dbReference type="InterPro" id="IPR052913">
    <property type="entry name" value="Glycopeptide_resist_protein"/>
</dbReference>
<reference evidence="1 2" key="1">
    <citation type="submission" date="2019-02" db="EMBL/GenBank/DDBJ databases">
        <title>Apibacter muscae sp. nov.: a novel member of the house fly microbiota.</title>
        <authorList>
            <person name="Park R."/>
        </authorList>
    </citation>
    <scope>NUCLEOTIDE SEQUENCE [LARGE SCALE GENOMIC DNA]</scope>
    <source>
        <strain evidence="1 2">AL1</strain>
    </source>
</reference>